<dbReference type="SUPFAM" id="SSF47027">
    <property type="entry name" value="Acyl-CoA binding protein"/>
    <property type="match status" value="1"/>
</dbReference>
<dbReference type="PANTHER" id="PTHR24119:SF0">
    <property type="entry name" value="ACYL-COA-BINDING DOMAIN-CONTAINING PROTEIN 6"/>
    <property type="match status" value="1"/>
</dbReference>
<dbReference type="Pfam" id="PF12796">
    <property type="entry name" value="Ank_2"/>
    <property type="match status" value="1"/>
</dbReference>
<dbReference type="GO" id="GO:0000062">
    <property type="term" value="F:fatty-acyl-CoA binding"/>
    <property type="evidence" value="ECO:0007669"/>
    <property type="project" value="InterPro"/>
</dbReference>
<dbReference type="SUPFAM" id="SSF48403">
    <property type="entry name" value="Ankyrin repeat"/>
    <property type="match status" value="1"/>
</dbReference>
<evidence type="ECO:0000256" key="1">
    <source>
        <dbReference type="ARBA" id="ARBA00022737"/>
    </source>
</evidence>
<evidence type="ECO:0000256" key="5">
    <source>
        <dbReference type="SAM" id="MobiDB-lite"/>
    </source>
</evidence>
<dbReference type="PROSITE" id="PS50297">
    <property type="entry name" value="ANK_REP_REGION"/>
    <property type="match status" value="1"/>
</dbReference>
<keyword evidence="3" id="KW-0446">Lipid-binding</keyword>
<dbReference type="SMART" id="SM00248">
    <property type="entry name" value="ANK"/>
    <property type="match status" value="1"/>
</dbReference>
<dbReference type="InterPro" id="IPR014352">
    <property type="entry name" value="FERM/acyl-CoA-bd_prot_sf"/>
</dbReference>
<keyword evidence="8" id="KW-1185">Reference proteome</keyword>
<feature type="domain" description="ACB" evidence="6">
    <location>
        <begin position="7"/>
        <end position="99"/>
    </location>
</feature>
<accession>A0A8H6IIL3</accession>
<gene>
    <name evidence="7" type="ORF">DFP72DRAFT_7633</name>
</gene>
<dbReference type="Pfam" id="PF00887">
    <property type="entry name" value="ACBP"/>
    <property type="match status" value="1"/>
</dbReference>
<dbReference type="EMBL" id="JACGCI010000001">
    <property type="protein sequence ID" value="KAF6766123.1"/>
    <property type="molecule type" value="Genomic_DNA"/>
</dbReference>
<reference evidence="7 8" key="1">
    <citation type="submission" date="2020-07" db="EMBL/GenBank/DDBJ databases">
        <title>Comparative genomics of pyrophilous fungi reveals a link between fire events and developmental genes.</title>
        <authorList>
            <consortium name="DOE Joint Genome Institute"/>
            <person name="Steindorff A.S."/>
            <person name="Carver A."/>
            <person name="Calhoun S."/>
            <person name="Stillman K."/>
            <person name="Liu H."/>
            <person name="Lipzen A."/>
            <person name="Pangilinan J."/>
            <person name="Labutti K."/>
            <person name="Bruns T.D."/>
            <person name="Grigoriev I.V."/>
        </authorList>
    </citation>
    <scope>NUCLEOTIDE SEQUENCE [LARGE SCALE GENOMIC DNA]</scope>
    <source>
        <strain evidence="7 8">CBS 144469</strain>
    </source>
</reference>
<dbReference type="OrthoDB" id="341259at2759"/>
<evidence type="ECO:0000313" key="7">
    <source>
        <dbReference type="EMBL" id="KAF6766123.1"/>
    </source>
</evidence>
<evidence type="ECO:0000256" key="3">
    <source>
        <dbReference type="ARBA" id="ARBA00023121"/>
    </source>
</evidence>
<evidence type="ECO:0000256" key="2">
    <source>
        <dbReference type="ARBA" id="ARBA00023043"/>
    </source>
</evidence>
<sequence>MAAYHTPSATFSNAASYLSTSTSAGLASNATKLELYGLFKYVTVAVKPTASKPSIFDMAGRAKWDAWNGMEAKYGSSGQEEAEKRYIELATEMGWSLAAEPAPKAAQPEEEEINFDSDEEDGKPRIRSGGNSGGGDAGGMGLSVSAMARPMEKSDDGIFGSTVAGDVWRLTSILETHPELDINQTDEYGYTPLHLACDRGHLEVVKLLLEKGADKSLKDPDEFTPLELAEVAGRSDIVALLSSSN</sequence>
<dbReference type="Proteomes" id="UP000521943">
    <property type="component" value="Unassembled WGS sequence"/>
</dbReference>
<comment type="caution">
    <text evidence="7">The sequence shown here is derived from an EMBL/GenBank/DDBJ whole genome shotgun (WGS) entry which is preliminary data.</text>
</comment>
<dbReference type="AlphaFoldDB" id="A0A8H6IIL3"/>
<proteinExistence type="predicted"/>
<evidence type="ECO:0000256" key="4">
    <source>
        <dbReference type="PROSITE-ProRule" id="PRU00023"/>
    </source>
</evidence>
<dbReference type="Gene3D" id="1.20.80.10">
    <property type="match status" value="1"/>
</dbReference>
<feature type="compositionally biased region" description="Acidic residues" evidence="5">
    <location>
        <begin position="108"/>
        <end position="121"/>
    </location>
</feature>
<dbReference type="PROSITE" id="PS51228">
    <property type="entry name" value="ACB_2"/>
    <property type="match status" value="1"/>
</dbReference>
<feature type="region of interest" description="Disordered" evidence="5">
    <location>
        <begin position="100"/>
        <end position="140"/>
    </location>
</feature>
<dbReference type="InterPro" id="IPR035984">
    <property type="entry name" value="Acyl-CoA-binding_sf"/>
</dbReference>
<dbReference type="PROSITE" id="PS50088">
    <property type="entry name" value="ANK_REPEAT"/>
    <property type="match status" value="1"/>
</dbReference>
<protein>
    <recommendedName>
        <fullName evidence="6">ACB domain-containing protein</fullName>
    </recommendedName>
</protein>
<dbReference type="InterPro" id="IPR036770">
    <property type="entry name" value="Ankyrin_rpt-contain_sf"/>
</dbReference>
<dbReference type="Gene3D" id="1.25.40.20">
    <property type="entry name" value="Ankyrin repeat-containing domain"/>
    <property type="match status" value="1"/>
</dbReference>
<dbReference type="PANTHER" id="PTHR24119">
    <property type="entry name" value="ACYL-COA-BINDING DOMAIN-CONTAINING PROTEIN 6"/>
    <property type="match status" value="1"/>
</dbReference>
<dbReference type="PRINTS" id="PR00689">
    <property type="entry name" value="ACOABINDINGP"/>
</dbReference>
<keyword evidence="2 4" id="KW-0040">ANK repeat</keyword>
<dbReference type="InterPro" id="IPR002110">
    <property type="entry name" value="Ankyrin_rpt"/>
</dbReference>
<feature type="compositionally biased region" description="Gly residues" evidence="5">
    <location>
        <begin position="130"/>
        <end position="140"/>
    </location>
</feature>
<name>A0A8H6IIL3_9AGAR</name>
<feature type="repeat" description="ANK" evidence="4">
    <location>
        <begin position="188"/>
        <end position="220"/>
    </location>
</feature>
<organism evidence="7 8">
    <name type="scientific">Ephemerocybe angulata</name>
    <dbReference type="NCBI Taxonomy" id="980116"/>
    <lineage>
        <taxon>Eukaryota</taxon>
        <taxon>Fungi</taxon>
        <taxon>Dikarya</taxon>
        <taxon>Basidiomycota</taxon>
        <taxon>Agaricomycotina</taxon>
        <taxon>Agaricomycetes</taxon>
        <taxon>Agaricomycetidae</taxon>
        <taxon>Agaricales</taxon>
        <taxon>Agaricineae</taxon>
        <taxon>Psathyrellaceae</taxon>
        <taxon>Ephemerocybe</taxon>
    </lineage>
</organism>
<evidence type="ECO:0000259" key="6">
    <source>
        <dbReference type="PROSITE" id="PS51228"/>
    </source>
</evidence>
<evidence type="ECO:0000313" key="8">
    <source>
        <dbReference type="Proteomes" id="UP000521943"/>
    </source>
</evidence>
<keyword evidence="1" id="KW-0677">Repeat</keyword>
<dbReference type="InterPro" id="IPR000582">
    <property type="entry name" value="Acyl-CoA-binding_protein"/>
</dbReference>